<reference evidence="5" key="1">
    <citation type="submission" date="2021-07" db="EMBL/GenBank/DDBJ databases">
        <title>Roseobacter insulae sp. nov., isolated from a tidal flat.</title>
        <authorList>
            <person name="Park S."/>
            <person name="Yoon J.-H."/>
        </authorList>
    </citation>
    <scope>NUCLEOTIDE SEQUENCE</scope>
    <source>
        <strain evidence="5">YSTF-M11</strain>
    </source>
</reference>
<gene>
    <name evidence="5" type="ORF">KX928_16760</name>
</gene>
<dbReference type="EMBL" id="JAHXDN010000004">
    <property type="protein sequence ID" value="MBW4709444.1"/>
    <property type="molecule type" value="Genomic_DNA"/>
</dbReference>
<proteinExistence type="predicted"/>
<organism evidence="5 6">
    <name type="scientific">Roseobacter insulae</name>
    <dbReference type="NCBI Taxonomy" id="2859783"/>
    <lineage>
        <taxon>Bacteria</taxon>
        <taxon>Pseudomonadati</taxon>
        <taxon>Pseudomonadota</taxon>
        <taxon>Alphaproteobacteria</taxon>
        <taxon>Rhodobacterales</taxon>
        <taxon>Roseobacteraceae</taxon>
        <taxon>Roseobacter</taxon>
    </lineage>
</organism>
<keyword evidence="2" id="KW-0472">Membrane</keyword>
<evidence type="ECO:0000259" key="4">
    <source>
        <dbReference type="PROSITE" id="PS51123"/>
    </source>
</evidence>
<dbReference type="PROSITE" id="PS51123">
    <property type="entry name" value="OMPA_2"/>
    <property type="match status" value="1"/>
</dbReference>
<dbReference type="Pfam" id="PF00691">
    <property type="entry name" value="OmpA"/>
    <property type="match status" value="1"/>
</dbReference>
<dbReference type="InterPro" id="IPR050330">
    <property type="entry name" value="Bact_OuterMem_StrucFunc"/>
</dbReference>
<comment type="caution">
    <text evidence="5">The sequence shown here is derived from an EMBL/GenBank/DDBJ whole genome shotgun (WGS) entry which is preliminary data.</text>
</comment>
<dbReference type="Proteomes" id="UP001138661">
    <property type="component" value="Unassembled WGS sequence"/>
</dbReference>
<feature type="signal peptide" evidence="3">
    <location>
        <begin position="1"/>
        <end position="21"/>
    </location>
</feature>
<evidence type="ECO:0000313" key="5">
    <source>
        <dbReference type="EMBL" id="MBW4709444.1"/>
    </source>
</evidence>
<evidence type="ECO:0000256" key="3">
    <source>
        <dbReference type="SAM" id="SignalP"/>
    </source>
</evidence>
<keyword evidence="1" id="KW-0378">Hydrolase</keyword>
<dbReference type="RefSeq" id="WP_219504935.1">
    <property type="nucleotide sequence ID" value="NZ_JAHXDN010000004.1"/>
</dbReference>
<feature type="chain" id="PRO_5040983637" evidence="3">
    <location>
        <begin position="22"/>
        <end position="316"/>
    </location>
</feature>
<dbReference type="InterPro" id="IPR006665">
    <property type="entry name" value="OmpA-like"/>
</dbReference>
<name>A0A9X1FY08_9RHOB</name>
<evidence type="ECO:0000256" key="1">
    <source>
        <dbReference type="ARBA" id="ARBA00022801"/>
    </source>
</evidence>
<evidence type="ECO:0000256" key="2">
    <source>
        <dbReference type="PROSITE-ProRule" id="PRU00473"/>
    </source>
</evidence>
<keyword evidence="3" id="KW-0732">Signal</keyword>
<dbReference type="CDD" id="cd07185">
    <property type="entry name" value="OmpA_C-like"/>
    <property type="match status" value="1"/>
</dbReference>
<dbReference type="InterPro" id="IPR001261">
    <property type="entry name" value="ArgE/DapE_CS"/>
</dbReference>
<protein>
    <submittedName>
        <fullName evidence="5">OmpA family protein</fullName>
    </submittedName>
</protein>
<keyword evidence="6" id="KW-1185">Reference proteome</keyword>
<dbReference type="AlphaFoldDB" id="A0A9X1FY08"/>
<dbReference type="GO" id="GO:0016020">
    <property type="term" value="C:membrane"/>
    <property type="evidence" value="ECO:0007669"/>
    <property type="project" value="UniProtKB-UniRule"/>
</dbReference>
<dbReference type="PANTHER" id="PTHR30329:SF21">
    <property type="entry name" value="LIPOPROTEIN YIAD-RELATED"/>
    <property type="match status" value="1"/>
</dbReference>
<evidence type="ECO:0000313" key="6">
    <source>
        <dbReference type="Proteomes" id="UP001138661"/>
    </source>
</evidence>
<accession>A0A9X1FY08</accession>
<dbReference type="PANTHER" id="PTHR30329">
    <property type="entry name" value="STATOR ELEMENT OF FLAGELLAR MOTOR COMPLEX"/>
    <property type="match status" value="1"/>
</dbReference>
<feature type="domain" description="OmpA-like" evidence="4">
    <location>
        <begin position="198"/>
        <end position="316"/>
    </location>
</feature>
<sequence length="316" mass="33530">MKRQSIALTTSLLLSAGNVVALDLAMPAGARLTVERATPVDSFDAPIGAFSGEGVPFRVLEGAVNRRAWRIGTAGLTVLQVMAPLREQIEAQGFTIAFECAATACGGFDFRFGIEVLPGPNMYVNIGSYRYLTAFRGPEDNPTEAITVLASVTSDSAYVQVIEAVTGLLSAVPDTPEAAVPDPVERPGGTPVPGTFRLLEDGFVILRDLDFRSGTSELGAGPYPSLDRLAEVLASNLDLRVALVGHTDTVGALDPNIALSRQRAQAVRTRLIDDYGVDPARLDAEGMGYLSPVASNQTAEGRNENRRVEAIVLNSE</sequence>
<dbReference type="PROSITE" id="PS00758">
    <property type="entry name" value="ARGE_DAPE_CPG2_1"/>
    <property type="match status" value="1"/>
</dbReference>